<gene>
    <name evidence="4" type="ORF">K8V56_09670</name>
</gene>
<protein>
    <submittedName>
        <fullName evidence="4">TetR/AcrR family transcriptional regulator</fullName>
    </submittedName>
</protein>
<accession>A0A921FYI9</accession>
<evidence type="ECO:0000313" key="4">
    <source>
        <dbReference type="EMBL" id="HJF32030.1"/>
    </source>
</evidence>
<dbReference type="PANTHER" id="PTHR43479">
    <property type="entry name" value="ACREF/ENVCD OPERON REPRESSOR-RELATED"/>
    <property type="match status" value="1"/>
</dbReference>
<feature type="domain" description="HTH tetR-type" evidence="3">
    <location>
        <begin position="1"/>
        <end position="54"/>
    </location>
</feature>
<dbReference type="PROSITE" id="PS01081">
    <property type="entry name" value="HTH_TETR_1"/>
    <property type="match status" value="1"/>
</dbReference>
<dbReference type="InterPro" id="IPR001647">
    <property type="entry name" value="HTH_TetR"/>
</dbReference>
<dbReference type="AlphaFoldDB" id="A0A921FYI9"/>
<dbReference type="InterPro" id="IPR009057">
    <property type="entry name" value="Homeodomain-like_sf"/>
</dbReference>
<dbReference type="Gene3D" id="1.10.357.10">
    <property type="entry name" value="Tetracycline Repressor, domain 2"/>
    <property type="match status" value="1"/>
</dbReference>
<organism evidence="4 5">
    <name type="scientific">Sporosarcina psychrophila</name>
    <name type="common">Bacillus psychrophilus</name>
    <dbReference type="NCBI Taxonomy" id="1476"/>
    <lineage>
        <taxon>Bacteria</taxon>
        <taxon>Bacillati</taxon>
        <taxon>Bacillota</taxon>
        <taxon>Bacilli</taxon>
        <taxon>Bacillales</taxon>
        <taxon>Caryophanaceae</taxon>
        <taxon>Sporosarcina</taxon>
    </lineage>
</organism>
<dbReference type="PANTHER" id="PTHR43479:SF11">
    <property type="entry name" value="ACREF_ENVCD OPERON REPRESSOR-RELATED"/>
    <property type="match status" value="1"/>
</dbReference>
<dbReference type="Gene3D" id="1.10.10.60">
    <property type="entry name" value="Homeodomain-like"/>
    <property type="match status" value="1"/>
</dbReference>
<dbReference type="EMBL" id="DYWT01000161">
    <property type="protein sequence ID" value="HJF32030.1"/>
    <property type="molecule type" value="Genomic_DNA"/>
</dbReference>
<dbReference type="Proteomes" id="UP000698173">
    <property type="component" value="Unassembled WGS sequence"/>
</dbReference>
<dbReference type="InterPro" id="IPR050624">
    <property type="entry name" value="HTH-type_Tx_Regulator"/>
</dbReference>
<evidence type="ECO:0000259" key="3">
    <source>
        <dbReference type="PROSITE" id="PS50977"/>
    </source>
</evidence>
<sequence length="190" mass="22745">MNAAIMEFAQSGFEKASTNEIVKRSNISKGSLFNYFNSKKDLYVYLIEYSVQFIEQIIEQIDFNETDIFKRIENIGLKKLRIQRRFPKVFDFLVSTKQEESAEVKEIIKQKVEPIYEESTKIMYEQIDYSKFREGIDIEKAIEILNWTMFGFGEKGLKQTNTFENINEFGEHYLKEWKNYSEILKYSFYK</sequence>
<evidence type="ECO:0000256" key="2">
    <source>
        <dbReference type="PROSITE-ProRule" id="PRU00335"/>
    </source>
</evidence>
<keyword evidence="1 2" id="KW-0238">DNA-binding</keyword>
<dbReference type="SUPFAM" id="SSF46689">
    <property type="entry name" value="Homeodomain-like"/>
    <property type="match status" value="1"/>
</dbReference>
<evidence type="ECO:0000313" key="5">
    <source>
        <dbReference type="Proteomes" id="UP000698173"/>
    </source>
</evidence>
<dbReference type="SUPFAM" id="SSF48498">
    <property type="entry name" value="Tetracyclin repressor-like, C-terminal domain"/>
    <property type="match status" value="1"/>
</dbReference>
<evidence type="ECO:0000256" key="1">
    <source>
        <dbReference type="ARBA" id="ARBA00023125"/>
    </source>
</evidence>
<comment type="caution">
    <text evidence="4">The sequence shown here is derived from an EMBL/GenBank/DDBJ whole genome shotgun (WGS) entry which is preliminary data.</text>
</comment>
<reference evidence="4" key="1">
    <citation type="journal article" date="2021" name="PeerJ">
        <title>Extensive microbial diversity within the chicken gut microbiome revealed by metagenomics and culture.</title>
        <authorList>
            <person name="Gilroy R."/>
            <person name="Ravi A."/>
            <person name="Getino M."/>
            <person name="Pursley I."/>
            <person name="Horton D.L."/>
            <person name="Alikhan N.F."/>
            <person name="Baker D."/>
            <person name="Gharbi K."/>
            <person name="Hall N."/>
            <person name="Watson M."/>
            <person name="Adriaenssens E.M."/>
            <person name="Foster-Nyarko E."/>
            <person name="Jarju S."/>
            <person name="Secka A."/>
            <person name="Antonio M."/>
            <person name="Oren A."/>
            <person name="Chaudhuri R.R."/>
            <person name="La Ragione R."/>
            <person name="Hildebrand F."/>
            <person name="Pallen M.J."/>
        </authorList>
    </citation>
    <scope>NUCLEOTIDE SEQUENCE</scope>
    <source>
        <strain evidence="4">CHK171-7178</strain>
    </source>
</reference>
<name>A0A921FYI9_SPOPS</name>
<dbReference type="InterPro" id="IPR023772">
    <property type="entry name" value="DNA-bd_HTH_TetR-type_CS"/>
</dbReference>
<dbReference type="Pfam" id="PF00440">
    <property type="entry name" value="TetR_N"/>
    <property type="match status" value="1"/>
</dbReference>
<dbReference type="PROSITE" id="PS50977">
    <property type="entry name" value="HTH_TETR_2"/>
    <property type="match status" value="1"/>
</dbReference>
<dbReference type="InterPro" id="IPR036271">
    <property type="entry name" value="Tet_transcr_reg_TetR-rel_C_sf"/>
</dbReference>
<feature type="DNA-binding region" description="H-T-H motif" evidence="2">
    <location>
        <begin position="17"/>
        <end position="36"/>
    </location>
</feature>
<dbReference type="GO" id="GO:0003677">
    <property type="term" value="F:DNA binding"/>
    <property type="evidence" value="ECO:0007669"/>
    <property type="project" value="UniProtKB-UniRule"/>
</dbReference>
<reference evidence="4" key="2">
    <citation type="submission" date="2021-09" db="EMBL/GenBank/DDBJ databases">
        <authorList>
            <person name="Gilroy R."/>
        </authorList>
    </citation>
    <scope>NUCLEOTIDE SEQUENCE</scope>
    <source>
        <strain evidence="4">CHK171-7178</strain>
    </source>
</reference>
<proteinExistence type="predicted"/>